<protein>
    <recommendedName>
        <fullName evidence="3">C2 domain-containing protein</fullName>
    </recommendedName>
</protein>
<evidence type="ECO:0000256" key="2">
    <source>
        <dbReference type="ARBA" id="ARBA00022837"/>
    </source>
</evidence>
<dbReference type="eggNOG" id="KOG1030">
    <property type="taxonomic scope" value="Eukaryota"/>
</dbReference>
<name>A0A022R0Y5_ERYGU</name>
<dbReference type="PANTHER" id="PTHR46502:SF15">
    <property type="entry name" value="16 KDA PHLOEM PROTEIN 1"/>
    <property type="match status" value="1"/>
</dbReference>
<feature type="domain" description="C2" evidence="3">
    <location>
        <begin position="1"/>
        <end position="112"/>
    </location>
</feature>
<dbReference type="Pfam" id="PF00168">
    <property type="entry name" value="C2"/>
    <property type="match status" value="1"/>
</dbReference>
<accession>A0A022R0Y5</accession>
<dbReference type="GO" id="GO:0046872">
    <property type="term" value="F:metal ion binding"/>
    <property type="evidence" value="ECO:0007669"/>
    <property type="project" value="UniProtKB-KW"/>
</dbReference>
<dbReference type="SMART" id="SM00239">
    <property type="entry name" value="C2"/>
    <property type="match status" value="1"/>
</dbReference>
<dbReference type="InterPro" id="IPR035892">
    <property type="entry name" value="C2_domain_sf"/>
</dbReference>
<feature type="non-terminal residue" evidence="4">
    <location>
        <position position="142"/>
    </location>
</feature>
<sequence>MTVGTMEVILLGAHGLLRTDIFGKVDPYVVIQYGNEEHTSKIVHGQGSNPGWNERFKFKAQYPADAGDDEQRKYRLFLRLMDHDTFTRDDYLGHTTIYVKELLELGVENGKAELGTHKYRVILKDGSYHGEIQVGVNFSVPK</sequence>
<evidence type="ECO:0000256" key="1">
    <source>
        <dbReference type="ARBA" id="ARBA00022723"/>
    </source>
</evidence>
<dbReference type="Gene3D" id="2.60.40.150">
    <property type="entry name" value="C2 domain"/>
    <property type="match status" value="1"/>
</dbReference>
<dbReference type="AlphaFoldDB" id="A0A022R0Y5"/>
<evidence type="ECO:0000313" key="5">
    <source>
        <dbReference type="Proteomes" id="UP000030748"/>
    </source>
</evidence>
<keyword evidence="2" id="KW-0106">Calcium</keyword>
<dbReference type="PROSITE" id="PS50004">
    <property type="entry name" value="C2"/>
    <property type="match status" value="1"/>
</dbReference>
<evidence type="ECO:0000259" key="3">
    <source>
        <dbReference type="PROSITE" id="PS50004"/>
    </source>
</evidence>
<dbReference type="PANTHER" id="PTHR46502">
    <property type="entry name" value="C2 DOMAIN-CONTAINING"/>
    <property type="match status" value="1"/>
</dbReference>
<keyword evidence="5" id="KW-1185">Reference proteome</keyword>
<dbReference type="SUPFAM" id="SSF49562">
    <property type="entry name" value="C2 domain (Calcium/lipid-binding domain, CaLB)"/>
    <property type="match status" value="1"/>
</dbReference>
<keyword evidence="1" id="KW-0479">Metal-binding</keyword>
<organism evidence="4 5">
    <name type="scientific">Erythranthe guttata</name>
    <name type="common">Yellow monkey flower</name>
    <name type="synonym">Mimulus guttatus</name>
    <dbReference type="NCBI Taxonomy" id="4155"/>
    <lineage>
        <taxon>Eukaryota</taxon>
        <taxon>Viridiplantae</taxon>
        <taxon>Streptophyta</taxon>
        <taxon>Embryophyta</taxon>
        <taxon>Tracheophyta</taxon>
        <taxon>Spermatophyta</taxon>
        <taxon>Magnoliopsida</taxon>
        <taxon>eudicotyledons</taxon>
        <taxon>Gunneridae</taxon>
        <taxon>Pentapetalae</taxon>
        <taxon>asterids</taxon>
        <taxon>lamiids</taxon>
        <taxon>Lamiales</taxon>
        <taxon>Phrymaceae</taxon>
        <taxon>Erythranthe</taxon>
    </lineage>
</organism>
<proteinExistence type="predicted"/>
<dbReference type="EMBL" id="KI630781">
    <property type="protein sequence ID" value="EYU33258.1"/>
    <property type="molecule type" value="Genomic_DNA"/>
</dbReference>
<dbReference type="InterPro" id="IPR000008">
    <property type="entry name" value="C2_dom"/>
</dbReference>
<reference evidence="4 5" key="1">
    <citation type="journal article" date="2013" name="Proc. Natl. Acad. Sci. U.S.A.">
        <title>Fine-scale variation in meiotic recombination in Mimulus inferred from population shotgun sequencing.</title>
        <authorList>
            <person name="Hellsten U."/>
            <person name="Wright K.M."/>
            <person name="Jenkins J."/>
            <person name="Shu S."/>
            <person name="Yuan Y."/>
            <person name="Wessler S.R."/>
            <person name="Schmutz J."/>
            <person name="Willis J.H."/>
            <person name="Rokhsar D.S."/>
        </authorList>
    </citation>
    <scope>NUCLEOTIDE SEQUENCE [LARGE SCALE GENOMIC DNA]</scope>
    <source>
        <strain evidence="5">cv. DUN x IM62</strain>
    </source>
</reference>
<evidence type="ECO:0000313" key="4">
    <source>
        <dbReference type="EMBL" id="EYU33258.1"/>
    </source>
</evidence>
<gene>
    <name evidence="4" type="ORF">MIMGU_mgv1a022993mg</name>
</gene>
<dbReference type="Proteomes" id="UP000030748">
    <property type="component" value="Unassembled WGS sequence"/>
</dbReference>